<keyword evidence="7" id="KW-1185">Reference proteome</keyword>
<feature type="domain" description="HTH lacI-type" evidence="4">
    <location>
        <begin position="17"/>
        <end position="69"/>
    </location>
</feature>
<dbReference type="Gene3D" id="3.40.50.2300">
    <property type="match status" value="2"/>
</dbReference>
<dbReference type="PANTHER" id="PTHR30146:SF153">
    <property type="entry name" value="LACTOSE OPERON REPRESSOR"/>
    <property type="match status" value="1"/>
</dbReference>
<proteinExistence type="predicted"/>
<dbReference type="InterPro" id="IPR001387">
    <property type="entry name" value="Cro/C1-type_HTH"/>
</dbReference>
<evidence type="ECO:0000256" key="1">
    <source>
        <dbReference type="ARBA" id="ARBA00023015"/>
    </source>
</evidence>
<evidence type="ECO:0000256" key="2">
    <source>
        <dbReference type="ARBA" id="ARBA00023125"/>
    </source>
</evidence>
<dbReference type="PANTHER" id="PTHR30146">
    <property type="entry name" value="LACI-RELATED TRANSCRIPTIONAL REPRESSOR"/>
    <property type="match status" value="1"/>
</dbReference>
<dbReference type="InterPro" id="IPR010982">
    <property type="entry name" value="Lambda_DNA-bd_dom_sf"/>
</dbReference>
<evidence type="ECO:0000259" key="4">
    <source>
        <dbReference type="PROSITE" id="PS50932"/>
    </source>
</evidence>
<dbReference type="CDD" id="cd01392">
    <property type="entry name" value="HTH_LacI"/>
    <property type="match status" value="1"/>
</dbReference>
<feature type="domain" description="HTH cro/C1-type" evidence="5">
    <location>
        <begin position="17"/>
        <end position="47"/>
    </location>
</feature>
<sequence>MSPAPEHAPAENPSGPLTIAELAALAGVSTATVSKVVNGRSDVSAATREQIEELIRSRGFRRQRRPTKSAALIDVLFHELAGLYPIEILNGVEEVARHHRLGVVVSELGGRHVPGQGWIEDVLARRPHGVVSVFSGLTAEQSERLYSRDIPLVLLDPTGDPDHDAPSVGASNWNGGLTAARHLIGLGHRRIAIVTGPGHLESSRARLDGFRAGLDLAGVALDPALERHSDFMIEGGREHARALLRLDAPPTAIFACNDGMALGVYHAAAELGFRIPEDLSVVGFDDLPKAKWTIPPMSTIRQPLKEMAAAAANMVVTLAAGGALPQHRLELATELVLRQSTAAPRNAKGPAGS</sequence>
<dbReference type="PROSITE" id="PS50932">
    <property type="entry name" value="HTH_LACI_2"/>
    <property type="match status" value="1"/>
</dbReference>
<dbReference type="CDD" id="cd06296">
    <property type="entry name" value="PBP1_CatR-like"/>
    <property type="match status" value="1"/>
</dbReference>
<keyword evidence="1" id="KW-0805">Transcription regulation</keyword>
<evidence type="ECO:0000313" key="7">
    <source>
        <dbReference type="Proteomes" id="UP000305792"/>
    </source>
</evidence>
<dbReference type="AlphaFoldDB" id="A0A4S8PJ35"/>
<dbReference type="Proteomes" id="UP000305792">
    <property type="component" value="Unassembled WGS sequence"/>
</dbReference>
<dbReference type="EMBL" id="STGX01000005">
    <property type="protein sequence ID" value="THV29482.1"/>
    <property type="molecule type" value="Genomic_DNA"/>
</dbReference>
<dbReference type="PROSITE" id="PS00356">
    <property type="entry name" value="HTH_LACI_1"/>
    <property type="match status" value="1"/>
</dbReference>
<evidence type="ECO:0000256" key="3">
    <source>
        <dbReference type="ARBA" id="ARBA00023163"/>
    </source>
</evidence>
<evidence type="ECO:0000313" key="6">
    <source>
        <dbReference type="EMBL" id="THV29482.1"/>
    </source>
</evidence>
<dbReference type="Gene3D" id="1.10.260.40">
    <property type="entry name" value="lambda repressor-like DNA-binding domains"/>
    <property type="match status" value="1"/>
</dbReference>
<evidence type="ECO:0000259" key="5">
    <source>
        <dbReference type="PROSITE" id="PS50943"/>
    </source>
</evidence>
<dbReference type="RefSeq" id="WP_136529225.1">
    <property type="nucleotide sequence ID" value="NZ_STGX01000005.1"/>
</dbReference>
<dbReference type="Pfam" id="PF00356">
    <property type="entry name" value="LacI"/>
    <property type="match status" value="1"/>
</dbReference>
<dbReference type="InterPro" id="IPR000843">
    <property type="entry name" value="HTH_LacI"/>
</dbReference>
<keyword evidence="2" id="KW-0238">DNA-binding</keyword>
<accession>A0A4S8PJ35</accession>
<dbReference type="Pfam" id="PF13377">
    <property type="entry name" value="Peripla_BP_3"/>
    <property type="match status" value="1"/>
</dbReference>
<dbReference type="SUPFAM" id="SSF53822">
    <property type="entry name" value="Periplasmic binding protein-like I"/>
    <property type="match status" value="1"/>
</dbReference>
<dbReference type="SMART" id="SM00354">
    <property type="entry name" value="HTH_LACI"/>
    <property type="match status" value="1"/>
</dbReference>
<dbReference type="InterPro" id="IPR028082">
    <property type="entry name" value="Peripla_BP_I"/>
</dbReference>
<dbReference type="GO" id="GO:0003700">
    <property type="term" value="F:DNA-binding transcription factor activity"/>
    <property type="evidence" value="ECO:0007669"/>
    <property type="project" value="TreeGrafter"/>
</dbReference>
<comment type="caution">
    <text evidence="6">The sequence shown here is derived from an EMBL/GenBank/DDBJ whole genome shotgun (WGS) entry which is preliminary data.</text>
</comment>
<gene>
    <name evidence="6" type="ORF">E9998_08180</name>
</gene>
<protein>
    <submittedName>
        <fullName evidence="6">LacI family transcriptional regulator</fullName>
    </submittedName>
</protein>
<keyword evidence="3" id="KW-0804">Transcription</keyword>
<dbReference type="SUPFAM" id="SSF47413">
    <property type="entry name" value="lambda repressor-like DNA-binding domains"/>
    <property type="match status" value="1"/>
</dbReference>
<dbReference type="InterPro" id="IPR046335">
    <property type="entry name" value="LacI/GalR-like_sensor"/>
</dbReference>
<organism evidence="6 7">
    <name type="scientific">Glycomyces paridis</name>
    <dbReference type="NCBI Taxonomy" id="2126555"/>
    <lineage>
        <taxon>Bacteria</taxon>
        <taxon>Bacillati</taxon>
        <taxon>Actinomycetota</taxon>
        <taxon>Actinomycetes</taxon>
        <taxon>Glycomycetales</taxon>
        <taxon>Glycomycetaceae</taxon>
        <taxon>Glycomyces</taxon>
    </lineage>
</organism>
<dbReference type="OrthoDB" id="3227375at2"/>
<dbReference type="GO" id="GO:0000976">
    <property type="term" value="F:transcription cis-regulatory region binding"/>
    <property type="evidence" value="ECO:0007669"/>
    <property type="project" value="TreeGrafter"/>
</dbReference>
<dbReference type="PROSITE" id="PS50943">
    <property type="entry name" value="HTH_CROC1"/>
    <property type="match status" value="1"/>
</dbReference>
<name>A0A4S8PJ35_9ACTN</name>
<reference evidence="6 7" key="1">
    <citation type="journal article" date="2018" name="Int. J. Syst. Evol. Microbiol.">
        <title>Glycomyces paridis sp. nov., isolated from the medicinal plant Paris polyphylla.</title>
        <authorList>
            <person name="Fang X.M."/>
            <person name="Bai J.L."/>
            <person name="Su J."/>
            <person name="Zhao L.L."/>
            <person name="Liu H.Y."/>
            <person name="Ma B.P."/>
            <person name="Zhang Y.Q."/>
            <person name="Yu L.Y."/>
        </authorList>
    </citation>
    <scope>NUCLEOTIDE SEQUENCE [LARGE SCALE GENOMIC DNA]</scope>
    <source>
        <strain evidence="6 7">CPCC 204357</strain>
    </source>
</reference>